<evidence type="ECO:0000313" key="12">
    <source>
        <dbReference type="EMBL" id="CAA9272232.1"/>
    </source>
</evidence>
<dbReference type="InterPro" id="IPR016055">
    <property type="entry name" value="A-D-PHexomutase_a/b/a-I/II/III"/>
</dbReference>
<dbReference type="GO" id="GO:0005975">
    <property type="term" value="P:carbohydrate metabolic process"/>
    <property type="evidence" value="ECO:0007669"/>
    <property type="project" value="InterPro"/>
</dbReference>
<dbReference type="Pfam" id="PF02878">
    <property type="entry name" value="PGM_PMM_I"/>
    <property type="match status" value="1"/>
</dbReference>
<dbReference type="AlphaFoldDB" id="A0A6J4JBK1"/>
<keyword evidence="3" id="KW-0597">Phosphoprotein</keyword>
<dbReference type="Gene3D" id="3.30.310.50">
    <property type="entry name" value="Alpha-D-phosphohexomutase, C-terminal domain"/>
    <property type="match status" value="1"/>
</dbReference>
<dbReference type="PROSITE" id="PS00710">
    <property type="entry name" value="PGM_PMM"/>
    <property type="match status" value="1"/>
</dbReference>
<keyword evidence="6 12" id="KW-0413">Isomerase</keyword>
<dbReference type="Pfam" id="PF00408">
    <property type="entry name" value="PGM_PMM_IV"/>
    <property type="match status" value="1"/>
</dbReference>
<comment type="cofactor">
    <cofactor evidence="1">
        <name>Mg(2+)</name>
        <dbReference type="ChEBI" id="CHEBI:18420"/>
    </cofactor>
</comment>
<feature type="domain" description="Alpha-D-phosphohexomutase alpha/beta/alpha" evidence="9">
    <location>
        <begin position="26"/>
        <end position="162"/>
    </location>
</feature>
<dbReference type="SUPFAM" id="SSF53738">
    <property type="entry name" value="Phosphoglucomutase, first 3 domains"/>
    <property type="match status" value="2"/>
</dbReference>
<evidence type="ECO:0000259" key="9">
    <source>
        <dbReference type="Pfam" id="PF02878"/>
    </source>
</evidence>
<dbReference type="PRINTS" id="PR00509">
    <property type="entry name" value="PGMPMM"/>
</dbReference>
<dbReference type="GO" id="GO:0000287">
    <property type="term" value="F:magnesium ion binding"/>
    <property type="evidence" value="ECO:0007669"/>
    <property type="project" value="InterPro"/>
</dbReference>
<feature type="domain" description="Alpha-D-phosphohexomutase alpha/beta/alpha" evidence="10">
    <location>
        <begin position="195"/>
        <end position="295"/>
    </location>
</feature>
<dbReference type="InterPro" id="IPR036900">
    <property type="entry name" value="A-D-PHexomutase_C_sf"/>
</dbReference>
<evidence type="ECO:0000259" key="10">
    <source>
        <dbReference type="Pfam" id="PF02879"/>
    </source>
</evidence>
<reference evidence="12" key="1">
    <citation type="submission" date="2020-02" db="EMBL/GenBank/DDBJ databases">
        <authorList>
            <person name="Meier V. D."/>
        </authorList>
    </citation>
    <scope>NUCLEOTIDE SEQUENCE</scope>
    <source>
        <strain evidence="12">AVDCRST_MAG26</strain>
    </source>
</reference>
<dbReference type="SUPFAM" id="SSF55957">
    <property type="entry name" value="Phosphoglucomutase, C-terminal domain"/>
    <property type="match status" value="1"/>
</dbReference>
<dbReference type="InterPro" id="IPR016066">
    <property type="entry name" value="A-D-PHexomutase_CS"/>
</dbReference>
<evidence type="ECO:0000256" key="3">
    <source>
        <dbReference type="ARBA" id="ARBA00022553"/>
    </source>
</evidence>
<dbReference type="Gene3D" id="3.40.120.10">
    <property type="entry name" value="Alpha-D-Glucose-1,6-Bisphosphate, subunit A, domain 3"/>
    <property type="match status" value="3"/>
</dbReference>
<dbReference type="Pfam" id="PF02879">
    <property type="entry name" value="PGM_PMM_II"/>
    <property type="match status" value="1"/>
</dbReference>
<organism evidence="12">
    <name type="scientific">uncultured Chloroflexia bacterium</name>
    <dbReference type="NCBI Taxonomy" id="1672391"/>
    <lineage>
        <taxon>Bacteria</taxon>
        <taxon>Bacillati</taxon>
        <taxon>Chloroflexota</taxon>
        <taxon>Chloroflexia</taxon>
        <taxon>environmental samples</taxon>
    </lineage>
</organism>
<dbReference type="InterPro" id="IPR005843">
    <property type="entry name" value="A-D-PHexomutase_C"/>
</dbReference>
<keyword evidence="5 7" id="KW-0460">Magnesium</keyword>
<dbReference type="GO" id="GO:0008966">
    <property type="term" value="F:phosphoglucosamine mutase activity"/>
    <property type="evidence" value="ECO:0007669"/>
    <property type="project" value="UniProtKB-EC"/>
</dbReference>
<accession>A0A6J4JBK1</accession>
<dbReference type="GO" id="GO:0008973">
    <property type="term" value="F:phosphopentomutase activity"/>
    <property type="evidence" value="ECO:0007669"/>
    <property type="project" value="TreeGrafter"/>
</dbReference>
<evidence type="ECO:0000259" key="8">
    <source>
        <dbReference type="Pfam" id="PF00408"/>
    </source>
</evidence>
<dbReference type="GO" id="GO:0006166">
    <property type="term" value="P:purine ribonucleoside salvage"/>
    <property type="evidence" value="ECO:0007669"/>
    <property type="project" value="TreeGrafter"/>
</dbReference>
<dbReference type="PANTHER" id="PTHR45745:SF1">
    <property type="entry name" value="PHOSPHOGLUCOMUTASE 2B-RELATED"/>
    <property type="match status" value="1"/>
</dbReference>
<feature type="domain" description="Alpha-D-phosphohexomutase alpha/beta/alpha" evidence="11">
    <location>
        <begin position="300"/>
        <end position="407"/>
    </location>
</feature>
<dbReference type="EMBL" id="CADCTK010000662">
    <property type="protein sequence ID" value="CAA9272232.1"/>
    <property type="molecule type" value="Genomic_DNA"/>
</dbReference>
<gene>
    <name evidence="12" type="ORF">AVDCRST_MAG26-2878</name>
</gene>
<dbReference type="InterPro" id="IPR005846">
    <property type="entry name" value="A-D-PHexomutase_a/b/a-III"/>
</dbReference>
<proteinExistence type="inferred from homology"/>
<evidence type="ECO:0000256" key="5">
    <source>
        <dbReference type="ARBA" id="ARBA00022842"/>
    </source>
</evidence>
<evidence type="ECO:0000256" key="4">
    <source>
        <dbReference type="ARBA" id="ARBA00022723"/>
    </source>
</evidence>
<feature type="domain" description="Alpha-D-phosphohexomutase C-terminal" evidence="8">
    <location>
        <begin position="445"/>
        <end position="494"/>
    </location>
</feature>
<evidence type="ECO:0000256" key="2">
    <source>
        <dbReference type="ARBA" id="ARBA00010231"/>
    </source>
</evidence>
<protein>
    <submittedName>
        <fullName evidence="12">Phosphoglucosamine mutase</fullName>
        <ecNumber evidence="12">5.4.2.10</ecNumber>
    </submittedName>
</protein>
<evidence type="ECO:0000259" key="11">
    <source>
        <dbReference type="Pfam" id="PF02880"/>
    </source>
</evidence>
<dbReference type="Pfam" id="PF02880">
    <property type="entry name" value="PGM_PMM_III"/>
    <property type="match status" value="1"/>
</dbReference>
<keyword evidence="4 7" id="KW-0479">Metal-binding</keyword>
<comment type="similarity">
    <text evidence="2 7">Belongs to the phosphohexose mutase family.</text>
</comment>
<dbReference type="InterPro" id="IPR005845">
    <property type="entry name" value="A-D-PHexomutase_a/b/a-II"/>
</dbReference>
<dbReference type="InterPro" id="IPR005844">
    <property type="entry name" value="A-D-PHexomutase_a/b/a-I"/>
</dbReference>
<dbReference type="EC" id="5.4.2.10" evidence="12"/>
<name>A0A6J4JBK1_9CHLR</name>
<evidence type="ECO:0000256" key="1">
    <source>
        <dbReference type="ARBA" id="ARBA00001946"/>
    </source>
</evidence>
<evidence type="ECO:0000256" key="7">
    <source>
        <dbReference type="RuleBase" id="RU004326"/>
    </source>
</evidence>
<evidence type="ECO:0000256" key="6">
    <source>
        <dbReference type="ARBA" id="ARBA00023235"/>
    </source>
</evidence>
<dbReference type="CDD" id="cd05800">
    <property type="entry name" value="PGM_like2"/>
    <property type="match status" value="1"/>
</dbReference>
<dbReference type="PANTHER" id="PTHR45745">
    <property type="entry name" value="PHOSPHOMANNOMUTASE 45A"/>
    <property type="match status" value="1"/>
</dbReference>
<sequence length="506" mass="55326">MVTIGVNRRWSLVDIHIGRPWVVAIRFGTDGWRAVISEDFTFENVRHVAQAIADHVRGQNEEQGGEVCPVVVGFDTRFLSDRYAITVANVLAGNGLPVYLSKADCPTPALSFAVKHLKAAGGVMITASHNPPRYNGIKYKAAFGGSAMPDETAHIEQLLERNLREGRTPVPDEPPWLNEGKPGPGQIVRFDPLPAYLRHLRTLIDFGIIARSGLRVAVDPMYGAGRGYTARWLRELGVMVAEIHGELNPGFGGHHPEPIGRNLEALIALVKEGNYDLGLATDGDADRIGAVDARGEFVSPHMIIALALRHLIDQGKQGLVVKTISTTQLVNRLAAAHGLRVEETPVGFNYICDYMLKQPVIIGGEESGGISILGHIPEGDGILMGLLLLEITARAGKPMHELIDDLQRDFGPFAYDRIDQHVRPFSKKELVARLKQAAPPELAGQPVVSVSDRDGIKYLLHDDSWLLIRPSGTEPVLRIYAEASSDEQVKRLLQAGADFAQRYLPA</sequence>
<dbReference type="InterPro" id="IPR005841">
    <property type="entry name" value="Alpha-D-phosphohexomutase_SF"/>
</dbReference>